<sequence length="86" mass="9805">MPITYEIKFINESFETKKVTLENDSTTPYLDAIEDVLVQDFRLGGTGIKLKNPTPIEEIANKYSIKSIKESTDLCGKVTERYVYPI</sequence>
<protein>
    <submittedName>
        <fullName evidence="1">Uncharacterized protein</fullName>
    </submittedName>
</protein>
<name>A0ABP2E1I1_YERBE</name>
<reference evidence="1" key="1">
    <citation type="submission" date="2008-12" db="EMBL/GenBank/DDBJ databases">
        <title>Annotation of the Yersinia bercovieri ATCC 43970 genome.</title>
        <authorList>
            <person name="Read T.D."/>
            <person name="Akmal A."/>
            <person name="Bishop-Lilly K."/>
            <person name="Chen P.E."/>
            <person name="Cook C."/>
            <person name="Kiley M.P."/>
            <person name="Lentz S."/>
            <person name="Mateczun A."/>
            <person name="Nagarajan N."/>
            <person name="Nolan N."/>
            <person name="Osborne B.I."/>
            <person name="Pop M."/>
            <person name="Sozhamannan S."/>
            <person name="Stewart A.C."/>
            <person name="Sulakvelidze A."/>
            <person name="Thomason B."/>
            <person name="Willner K."/>
            <person name="Zwick M.E."/>
        </authorList>
    </citation>
    <scope>NUCLEOTIDE SEQUENCE [LARGE SCALE GENOMIC DNA]</scope>
    <source>
        <strain evidence="1">ATCC 43970</strain>
    </source>
</reference>
<gene>
    <name evidence="1" type="ORF">yberc0001_20940</name>
</gene>
<accession>A0ABP2E1I1</accession>
<dbReference type="EMBL" id="AALC02000061">
    <property type="protein sequence ID" value="EEQ05336.1"/>
    <property type="molecule type" value="Genomic_DNA"/>
</dbReference>
<keyword evidence="2" id="KW-1185">Reference proteome</keyword>
<dbReference type="RefSeq" id="WP_005278290.1">
    <property type="nucleotide sequence ID" value="NZ_AALC02000061.1"/>
</dbReference>
<evidence type="ECO:0000313" key="2">
    <source>
        <dbReference type="Proteomes" id="UP000010319"/>
    </source>
</evidence>
<dbReference type="Proteomes" id="UP000010319">
    <property type="component" value="Unassembled WGS sequence"/>
</dbReference>
<comment type="caution">
    <text evidence="1">The sequence shown here is derived from an EMBL/GenBank/DDBJ whole genome shotgun (WGS) entry which is preliminary data.</text>
</comment>
<proteinExistence type="predicted"/>
<evidence type="ECO:0000313" key="1">
    <source>
        <dbReference type="EMBL" id="EEQ05336.1"/>
    </source>
</evidence>
<organism evidence="1 2">
    <name type="scientific">Yersinia bercovieri ATCC 43970</name>
    <dbReference type="NCBI Taxonomy" id="349968"/>
    <lineage>
        <taxon>Bacteria</taxon>
        <taxon>Pseudomonadati</taxon>
        <taxon>Pseudomonadota</taxon>
        <taxon>Gammaproteobacteria</taxon>
        <taxon>Enterobacterales</taxon>
        <taxon>Yersiniaceae</taxon>
        <taxon>Yersinia</taxon>
    </lineage>
</organism>